<dbReference type="GO" id="GO:0004857">
    <property type="term" value="F:enzyme inhibitor activity"/>
    <property type="evidence" value="ECO:0007669"/>
    <property type="project" value="InterPro"/>
</dbReference>
<sequence length="430" mass="48567">MISLLTLFTLIIASIIYSSIILKQETESKSLSFNPIAAITSVCDLVSEDSYSCFDSIASFYYAQTPSLDKISPFRIIIFSLYASRIELENVAASLQNAMSGVHVNPKSVGVLRNCQGMIEFSLKQINEAEMSLGVDPDEKIWGVNEVVWDLQRWVGEAMGKVQTCVDLSKGIPENVRVEIREKSIVALQNLRNSKGILQNVDEIFGLFYPRIGSALGSLQDYGSELPANNPEKAIQSICMPTVYYEACFKYLSNHLFKNHKFGSSKITSSQIFSISLHTAIDELQNITNALKSYESTARWCNYMYFNSSLSRLNSYLAINEEKNSTAIMTMRAEMIDWLYNEGFNITGCLNWLAYEKGLETENANNCLSILENMNNISEMLDPSINNVFDFDAFRRSGRSIVGLLFSDWAIFGVQFIYWMLLVCMLVRAW</sequence>
<dbReference type="InterPro" id="IPR051955">
    <property type="entry name" value="PME_Inhibitor"/>
</dbReference>
<evidence type="ECO:0000256" key="2">
    <source>
        <dbReference type="SAM" id="Phobius"/>
    </source>
</evidence>
<reference evidence="5 6" key="1">
    <citation type="journal article" date="2014" name="Nat. Genet.">
        <title>Genome sequence of the hot pepper provides insights into the evolution of pungency in Capsicum species.</title>
        <authorList>
            <person name="Kim S."/>
            <person name="Park M."/>
            <person name="Yeom S.I."/>
            <person name="Kim Y.M."/>
            <person name="Lee J.M."/>
            <person name="Lee H.A."/>
            <person name="Seo E."/>
            <person name="Choi J."/>
            <person name="Cheong K."/>
            <person name="Kim K.T."/>
            <person name="Jung K."/>
            <person name="Lee G.W."/>
            <person name="Oh S.K."/>
            <person name="Bae C."/>
            <person name="Kim S.B."/>
            <person name="Lee H.Y."/>
            <person name="Kim S.Y."/>
            <person name="Kim M.S."/>
            <person name="Kang B.C."/>
            <person name="Jo Y.D."/>
            <person name="Yang H.B."/>
            <person name="Jeong H.J."/>
            <person name="Kang W.H."/>
            <person name="Kwon J.K."/>
            <person name="Shin C."/>
            <person name="Lim J.Y."/>
            <person name="Park J.H."/>
            <person name="Huh J.H."/>
            <person name="Kim J.S."/>
            <person name="Kim B.D."/>
            <person name="Cohen O."/>
            <person name="Paran I."/>
            <person name="Suh M.C."/>
            <person name="Lee S.B."/>
            <person name="Kim Y.K."/>
            <person name="Shin Y."/>
            <person name="Noh S.J."/>
            <person name="Park J."/>
            <person name="Seo Y.S."/>
            <person name="Kwon S.Y."/>
            <person name="Kim H.A."/>
            <person name="Park J.M."/>
            <person name="Kim H.J."/>
            <person name="Choi S.B."/>
            <person name="Bosland P.W."/>
            <person name="Reeves G."/>
            <person name="Jo S.H."/>
            <person name="Lee B.W."/>
            <person name="Cho H.T."/>
            <person name="Choi H.S."/>
            <person name="Lee M.S."/>
            <person name="Yu Y."/>
            <person name="Do Choi Y."/>
            <person name="Park B.S."/>
            <person name="van Deynze A."/>
            <person name="Ashrafi H."/>
            <person name="Hill T."/>
            <person name="Kim W.T."/>
            <person name="Pai H.S."/>
            <person name="Ahn H.K."/>
            <person name="Yeam I."/>
            <person name="Giovannoni J.J."/>
            <person name="Rose J.K."/>
            <person name="Sorensen I."/>
            <person name="Lee S.J."/>
            <person name="Kim R.W."/>
            <person name="Choi I.Y."/>
            <person name="Choi B.S."/>
            <person name="Lim J.S."/>
            <person name="Lee Y.H."/>
            <person name="Choi D."/>
        </authorList>
    </citation>
    <scope>NUCLEOTIDE SEQUENCE [LARGE SCALE GENOMIC DNA]</scope>
    <source>
        <strain evidence="6">cv. CM334</strain>
    </source>
</reference>
<evidence type="ECO:0000313" key="5">
    <source>
        <dbReference type="EMBL" id="PHT61643.1"/>
    </source>
</evidence>
<dbReference type="AlphaFoldDB" id="A0A2G2XVX4"/>
<dbReference type="EMBL" id="AYRZ02000129">
    <property type="protein sequence ID" value="PHT61643.1"/>
    <property type="molecule type" value="Genomic_DNA"/>
</dbReference>
<proteinExistence type="predicted"/>
<reference evidence="5 6" key="2">
    <citation type="journal article" date="2017" name="Genome Biol.">
        <title>New reference genome sequences of hot pepper reveal the massive evolution of plant disease-resistance genes by retroduplication.</title>
        <authorList>
            <person name="Kim S."/>
            <person name="Park J."/>
            <person name="Yeom S.I."/>
            <person name="Kim Y.M."/>
            <person name="Seo E."/>
            <person name="Kim K.T."/>
            <person name="Kim M.S."/>
            <person name="Lee J.M."/>
            <person name="Cheong K."/>
            <person name="Shin H.S."/>
            <person name="Kim S.B."/>
            <person name="Han K."/>
            <person name="Lee J."/>
            <person name="Park M."/>
            <person name="Lee H.A."/>
            <person name="Lee H.Y."/>
            <person name="Lee Y."/>
            <person name="Oh S."/>
            <person name="Lee J.H."/>
            <person name="Choi E."/>
            <person name="Choi E."/>
            <person name="Lee S.E."/>
            <person name="Jeon J."/>
            <person name="Kim H."/>
            <person name="Choi G."/>
            <person name="Song H."/>
            <person name="Lee J."/>
            <person name="Lee S.C."/>
            <person name="Kwon J.K."/>
            <person name="Lee H.Y."/>
            <person name="Koo N."/>
            <person name="Hong Y."/>
            <person name="Kim R.W."/>
            <person name="Kang W.H."/>
            <person name="Huh J.H."/>
            <person name="Kang B.C."/>
            <person name="Yang T.J."/>
            <person name="Lee Y.H."/>
            <person name="Bennetzen J.L."/>
            <person name="Choi D."/>
        </authorList>
    </citation>
    <scope>NUCLEOTIDE SEQUENCE [LARGE SCALE GENOMIC DNA]</scope>
    <source>
        <strain evidence="6">cv. CM334</strain>
    </source>
</reference>
<dbReference type="PANTHER" id="PTHR31080:SF303">
    <property type="entry name" value="PECTINESTERASE 1-LIKE"/>
    <property type="match status" value="1"/>
</dbReference>
<dbReference type="Gene3D" id="1.20.140.40">
    <property type="entry name" value="Invertase/pectin methylesterase inhibitor family protein"/>
    <property type="match status" value="1"/>
</dbReference>
<comment type="caution">
    <text evidence="5">The sequence shown here is derived from an EMBL/GenBank/DDBJ whole genome shotgun (WGS) entry which is preliminary data.</text>
</comment>
<accession>A0A2G2XVX4</accession>
<keyword evidence="6" id="KW-1185">Reference proteome</keyword>
<dbReference type="Pfam" id="PF04043">
    <property type="entry name" value="PMEI"/>
    <property type="match status" value="1"/>
</dbReference>
<feature type="transmembrane region" description="Helical" evidence="2">
    <location>
        <begin position="409"/>
        <end position="427"/>
    </location>
</feature>
<dbReference type="Proteomes" id="UP000222542">
    <property type="component" value="Unassembled WGS sequence"/>
</dbReference>
<dbReference type="PANTHER" id="PTHR31080">
    <property type="entry name" value="PECTINESTERASE INHIBITOR-LIKE"/>
    <property type="match status" value="1"/>
</dbReference>
<feature type="signal peptide" evidence="3">
    <location>
        <begin position="1"/>
        <end position="18"/>
    </location>
</feature>
<dbReference type="SMART" id="SM00856">
    <property type="entry name" value="PMEI"/>
    <property type="match status" value="1"/>
</dbReference>
<evidence type="ECO:0000259" key="4">
    <source>
        <dbReference type="SMART" id="SM00856"/>
    </source>
</evidence>
<dbReference type="SUPFAM" id="SSF101148">
    <property type="entry name" value="Plant invertase/pectin methylesterase inhibitor"/>
    <property type="match status" value="2"/>
</dbReference>
<protein>
    <recommendedName>
        <fullName evidence="4">Pectinesterase inhibitor domain-containing protein</fullName>
    </recommendedName>
</protein>
<keyword evidence="2" id="KW-0472">Membrane</keyword>
<keyword evidence="2" id="KW-0812">Transmembrane</keyword>
<name>A0A2G2XVX4_CAPAN</name>
<keyword evidence="2" id="KW-1133">Transmembrane helix</keyword>
<gene>
    <name evidence="5" type="ORF">T459_34517</name>
</gene>
<feature type="domain" description="Pectinesterase inhibitor" evidence="4">
    <location>
        <begin position="34"/>
        <end position="197"/>
    </location>
</feature>
<evidence type="ECO:0000256" key="1">
    <source>
        <dbReference type="ARBA" id="ARBA00022729"/>
    </source>
</evidence>
<keyword evidence="1 3" id="KW-0732">Signal</keyword>
<organism evidence="5 6">
    <name type="scientific">Capsicum annuum</name>
    <name type="common">Capsicum pepper</name>
    <dbReference type="NCBI Taxonomy" id="4072"/>
    <lineage>
        <taxon>Eukaryota</taxon>
        <taxon>Viridiplantae</taxon>
        <taxon>Streptophyta</taxon>
        <taxon>Embryophyta</taxon>
        <taxon>Tracheophyta</taxon>
        <taxon>Spermatophyta</taxon>
        <taxon>Magnoliopsida</taxon>
        <taxon>eudicotyledons</taxon>
        <taxon>Gunneridae</taxon>
        <taxon>Pentapetalae</taxon>
        <taxon>asterids</taxon>
        <taxon>lamiids</taxon>
        <taxon>Solanales</taxon>
        <taxon>Solanaceae</taxon>
        <taxon>Solanoideae</taxon>
        <taxon>Capsiceae</taxon>
        <taxon>Capsicum</taxon>
    </lineage>
</organism>
<evidence type="ECO:0000313" key="6">
    <source>
        <dbReference type="Proteomes" id="UP000222542"/>
    </source>
</evidence>
<dbReference type="InterPro" id="IPR035513">
    <property type="entry name" value="Invertase/methylesterase_inhib"/>
</dbReference>
<feature type="chain" id="PRO_5013693300" description="Pectinesterase inhibitor domain-containing protein" evidence="3">
    <location>
        <begin position="19"/>
        <end position="430"/>
    </location>
</feature>
<dbReference type="Gramene" id="PHT61643">
    <property type="protein sequence ID" value="PHT61643"/>
    <property type="gene ID" value="T459_34517"/>
</dbReference>
<evidence type="ECO:0000256" key="3">
    <source>
        <dbReference type="SAM" id="SignalP"/>
    </source>
</evidence>
<dbReference type="InterPro" id="IPR006501">
    <property type="entry name" value="Pectinesterase_inhib_dom"/>
</dbReference>